<organism evidence="10 11">
    <name type="scientific">Cerasicoccus arenae</name>
    <dbReference type="NCBI Taxonomy" id="424488"/>
    <lineage>
        <taxon>Bacteria</taxon>
        <taxon>Pseudomonadati</taxon>
        <taxon>Verrucomicrobiota</taxon>
        <taxon>Opitutia</taxon>
        <taxon>Puniceicoccales</taxon>
        <taxon>Cerasicoccaceae</taxon>
        <taxon>Cerasicoccus</taxon>
    </lineage>
</organism>
<evidence type="ECO:0000256" key="7">
    <source>
        <dbReference type="ARBA" id="ARBA00049244"/>
    </source>
</evidence>
<dbReference type="InterPro" id="IPR006134">
    <property type="entry name" value="DNA-dir_DNA_pol_B_multi_dom"/>
</dbReference>
<keyword evidence="4" id="KW-0548">Nucleotidyltransferase</keyword>
<evidence type="ECO:0000256" key="5">
    <source>
        <dbReference type="ARBA" id="ARBA00022932"/>
    </source>
</evidence>
<dbReference type="GO" id="GO:0003677">
    <property type="term" value="F:DNA binding"/>
    <property type="evidence" value="ECO:0007669"/>
    <property type="project" value="UniProtKB-KW"/>
</dbReference>
<dbReference type="SUPFAM" id="SSF53098">
    <property type="entry name" value="Ribonuclease H-like"/>
    <property type="match status" value="1"/>
</dbReference>
<comment type="similarity">
    <text evidence="1">Belongs to the DNA polymerase type-B family.</text>
</comment>
<dbReference type="Proteomes" id="UP000642829">
    <property type="component" value="Unassembled WGS sequence"/>
</dbReference>
<dbReference type="PANTHER" id="PTHR10322">
    <property type="entry name" value="DNA POLYMERASE CATALYTIC SUBUNIT"/>
    <property type="match status" value="1"/>
</dbReference>
<keyword evidence="11" id="KW-1185">Reference proteome</keyword>
<dbReference type="InterPro" id="IPR043502">
    <property type="entry name" value="DNA/RNA_pol_sf"/>
</dbReference>
<accession>A0A8J3DGS7</accession>
<dbReference type="Gene3D" id="3.90.1600.10">
    <property type="entry name" value="Palm domain of DNA polymerase"/>
    <property type="match status" value="1"/>
</dbReference>
<dbReference type="InterPro" id="IPR042087">
    <property type="entry name" value="DNA_pol_B_thumb"/>
</dbReference>
<dbReference type="Pfam" id="PF03104">
    <property type="entry name" value="DNA_pol_B_exo1"/>
    <property type="match status" value="1"/>
</dbReference>
<evidence type="ECO:0000256" key="1">
    <source>
        <dbReference type="ARBA" id="ARBA00005755"/>
    </source>
</evidence>
<keyword evidence="5" id="KW-0239">DNA-directed DNA polymerase</keyword>
<dbReference type="InterPro" id="IPR050240">
    <property type="entry name" value="DNA_pol_type-B"/>
</dbReference>
<dbReference type="SMART" id="SM00486">
    <property type="entry name" value="POLBc"/>
    <property type="match status" value="1"/>
</dbReference>
<dbReference type="InterPro" id="IPR023211">
    <property type="entry name" value="DNA_pol_palm_dom_sf"/>
</dbReference>
<reference evidence="10" key="1">
    <citation type="journal article" date="2014" name="Int. J. Syst. Evol. Microbiol.">
        <title>Complete genome sequence of Corynebacterium casei LMG S-19264T (=DSM 44701T), isolated from a smear-ripened cheese.</title>
        <authorList>
            <consortium name="US DOE Joint Genome Institute (JGI-PGF)"/>
            <person name="Walter F."/>
            <person name="Albersmeier A."/>
            <person name="Kalinowski J."/>
            <person name="Ruckert C."/>
        </authorList>
    </citation>
    <scope>NUCLEOTIDE SEQUENCE</scope>
    <source>
        <strain evidence="10">KCTC 12870</strain>
    </source>
</reference>
<dbReference type="AlphaFoldDB" id="A0A8J3DGS7"/>
<sequence>MTGVWVAADGQAHAAMADGNGPRQDNAETFSPYLWLSADAPGAETLDGDGAFAWRKTFSLPSELTEFVKANRSEMKAEWLRPLEHQYLLASGKRLFHGMTFSQVRRLQLDIETHSEEPGVFPNARKKNDRVIAIGLRFGEETRLLELESFDDDAERALLVTLNDALAELDPDVIEGHNIFKFDLDYLKTRSRRFKVPCAWGRFGQEAIFRNSRIRIAERWIDFTRCDLPGRTVFDTFLAIQLFDVSTRDLPSYTLKAAARYLSVTTDADERTYLAPEKIQVMFNEDRELFRSYLLDDLRETKGIAELLLPTYIAQVQVFPMTLQEACLRGTGAKVDLLFLEKYYHAGHAIPAPPEVKPYAGAFSRSFVQGVYHHVLHFDVASLYPSLLLHLNRNPKNDSLGVFIPLLTELRDYRLRYKKLSREETDPVLRQEYSARQASYKILINSFYGYLGFGGARFADGDLAAEVTKQGRDLMQILIAEFERLGCVVLEADTDGIYLSSESDWNEPDVLLGKVSRVLPEGIELEFDGRYEAMFCYKAKNYALYDGKKVSIAGSALRSRGMEPYLKQLTNSLIYARLGADEESPEDMEIRLRNEITARKIPIRQLAKREYLSQNPEAYRKAIEQGDKSRRASLEVALRMDPMPRMGESVSYYIAMGDGPRSPDWQTAQHVEEFDAKLRPYDVDYYLRKIDDWRKRYTMFLEGGADPRQGELF</sequence>
<evidence type="ECO:0000313" key="10">
    <source>
        <dbReference type="EMBL" id="GHC00055.1"/>
    </source>
</evidence>
<evidence type="ECO:0000256" key="2">
    <source>
        <dbReference type="ARBA" id="ARBA00012417"/>
    </source>
</evidence>
<dbReference type="PRINTS" id="PR00106">
    <property type="entry name" value="DNAPOLB"/>
</dbReference>
<dbReference type="EC" id="2.7.7.7" evidence="2"/>
<protein>
    <recommendedName>
        <fullName evidence="2">DNA-directed DNA polymerase</fullName>
        <ecNumber evidence="2">2.7.7.7</ecNumber>
    </recommendedName>
</protein>
<dbReference type="Gene3D" id="3.30.420.10">
    <property type="entry name" value="Ribonuclease H-like superfamily/Ribonuclease H"/>
    <property type="match status" value="1"/>
</dbReference>
<dbReference type="InterPro" id="IPR036397">
    <property type="entry name" value="RNaseH_sf"/>
</dbReference>
<evidence type="ECO:0000259" key="9">
    <source>
        <dbReference type="Pfam" id="PF03104"/>
    </source>
</evidence>
<dbReference type="GO" id="GO:0003887">
    <property type="term" value="F:DNA-directed DNA polymerase activity"/>
    <property type="evidence" value="ECO:0007669"/>
    <property type="project" value="UniProtKB-KW"/>
</dbReference>
<evidence type="ECO:0000256" key="3">
    <source>
        <dbReference type="ARBA" id="ARBA00022679"/>
    </source>
</evidence>
<feature type="domain" description="DNA-directed DNA polymerase family B exonuclease" evidence="9">
    <location>
        <begin position="104"/>
        <end position="257"/>
    </location>
</feature>
<feature type="domain" description="DNA-directed DNA polymerase family B multifunctional" evidence="8">
    <location>
        <begin position="401"/>
        <end position="690"/>
    </location>
</feature>
<gene>
    <name evidence="10" type="ORF">GCM10007047_15360</name>
</gene>
<dbReference type="InterPro" id="IPR006172">
    <property type="entry name" value="DNA-dir_DNA_pol_B"/>
</dbReference>
<evidence type="ECO:0000256" key="6">
    <source>
        <dbReference type="ARBA" id="ARBA00023125"/>
    </source>
</evidence>
<dbReference type="SUPFAM" id="SSF56672">
    <property type="entry name" value="DNA/RNA polymerases"/>
    <property type="match status" value="1"/>
</dbReference>
<dbReference type="PANTHER" id="PTHR10322:SF23">
    <property type="entry name" value="DNA POLYMERASE DELTA CATALYTIC SUBUNIT"/>
    <property type="match status" value="1"/>
</dbReference>
<keyword evidence="3" id="KW-0808">Transferase</keyword>
<comment type="caution">
    <text evidence="10">The sequence shown here is derived from an EMBL/GenBank/DDBJ whole genome shotgun (WGS) entry which is preliminary data.</text>
</comment>
<evidence type="ECO:0000259" key="8">
    <source>
        <dbReference type="Pfam" id="PF00136"/>
    </source>
</evidence>
<name>A0A8J3DGS7_9BACT</name>
<dbReference type="EMBL" id="BMXG01000008">
    <property type="protein sequence ID" value="GHC00055.1"/>
    <property type="molecule type" value="Genomic_DNA"/>
</dbReference>
<dbReference type="Pfam" id="PF00136">
    <property type="entry name" value="DNA_pol_B"/>
    <property type="match status" value="1"/>
</dbReference>
<comment type="catalytic activity">
    <reaction evidence="7">
        <text>DNA(n) + a 2'-deoxyribonucleoside 5'-triphosphate = DNA(n+1) + diphosphate</text>
        <dbReference type="Rhea" id="RHEA:22508"/>
        <dbReference type="Rhea" id="RHEA-COMP:17339"/>
        <dbReference type="Rhea" id="RHEA-COMP:17340"/>
        <dbReference type="ChEBI" id="CHEBI:33019"/>
        <dbReference type="ChEBI" id="CHEBI:61560"/>
        <dbReference type="ChEBI" id="CHEBI:173112"/>
        <dbReference type="EC" id="2.7.7.7"/>
    </reaction>
</comment>
<dbReference type="Gene3D" id="1.10.132.60">
    <property type="entry name" value="DNA polymerase family B, C-terminal domain"/>
    <property type="match status" value="1"/>
</dbReference>
<evidence type="ECO:0000256" key="4">
    <source>
        <dbReference type="ARBA" id="ARBA00022695"/>
    </source>
</evidence>
<proteinExistence type="inferred from homology"/>
<dbReference type="InterPro" id="IPR012337">
    <property type="entry name" value="RNaseH-like_sf"/>
</dbReference>
<evidence type="ECO:0000313" key="11">
    <source>
        <dbReference type="Proteomes" id="UP000642829"/>
    </source>
</evidence>
<dbReference type="InterPro" id="IPR006133">
    <property type="entry name" value="DNA-dir_DNA_pol_B_exonuc"/>
</dbReference>
<keyword evidence="6" id="KW-0238">DNA-binding</keyword>
<reference evidence="10" key="2">
    <citation type="submission" date="2020-09" db="EMBL/GenBank/DDBJ databases">
        <authorList>
            <person name="Sun Q."/>
            <person name="Kim S."/>
        </authorList>
    </citation>
    <scope>NUCLEOTIDE SEQUENCE</scope>
    <source>
        <strain evidence="10">KCTC 12870</strain>
    </source>
</reference>
<dbReference type="GO" id="GO:0000166">
    <property type="term" value="F:nucleotide binding"/>
    <property type="evidence" value="ECO:0007669"/>
    <property type="project" value="InterPro"/>
</dbReference>